<proteinExistence type="predicted"/>
<dbReference type="RefSeq" id="WP_374761871.1">
    <property type="nucleotide sequence ID" value="NZ_JAVKGR010000009.1"/>
</dbReference>
<feature type="region of interest" description="Disordered" evidence="1">
    <location>
        <begin position="56"/>
        <end position="76"/>
    </location>
</feature>
<name>A0ABU2DTA1_9MICC</name>
<organism evidence="2 3">
    <name type="scientific">Nesterenkonia aerolata</name>
    <dbReference type="NCBI Taxonomy" id="3074079"/>
    <lineage>
        <taxon>Bacteria</taxon>
        <taxon>Bacillati</taxon>
        <taxon>Actinomycetota</taxon>
        <taxon>Actinomycetes</taxon>
        <taxon>Micrococcales</taxon>
        <taxon>Micrococcaceae</taxon>
        <taxon>Nesterenkonia</taxon>
    </lineage>
</organism>
<feature type="region of interest" description="Disordered" evidence="1">
    <location>
        <begin position="1"/>
        <end position="20"/>
    </location>
</feature>
<evidence type="ECO:0000256" key="1">
    <source>
        <dbReference type="SAM" id="MobiDB-lite"/>
    </source>
</evidence>
<sequence length="76" mass="7754">MTTTSTFVSRREMRRQAKPVLARAVADNAATLGRATAGAAAAAGLVAGLGTSAYANAPVDDTQRESTSVQMAQGEQ</sequence>
<evidence type="ECO:0000313" key="2">
    <source>
        <dbReference type="EMBL" id="MDR8019626.1"/>
    </source>
</evidence>
<reference evidence="2 3" key="1">
    <citation type="submission" date="2023-09" db="EMBL/GenBank/DDBJ databases">
        <title>Description of three actinobacteria isolated from air of manufacturing shop in a pharmaceutical factory.</title>
        <authorList>
            <person name="Zhang D.-F."/>
        </authorList>
    </citation>
    <scope>NUCLEOTIDE SEQUENCE [LARGE SCALE GENOMIC DNA]</scope>
    <source>
        <strain evidence="2 3">LY-0111</strain>
    </source>
</reference>
<gene>
    <name evidence="2" type="ORF">RIL96_08630</name>
</gene>
<feature type="compositionally biased region" description="Polar residues" evidence="1">
    <location>
        <begin position="65"/>
        <end position="76"/>
    </location>
</feature>
<comment type="caution">
    <text evidence="2">The sequence shown here is derived from an EMBL/GenBank/DDBJ whole genome shotgun (WGS) entry which is preliminary data.</text>
</comment>
<accession>A0ABU2DTA1</accession>
<evidence type="ECO:0000313" key="3">
    <source>
        <dbReference type="Proteomes" id="UP001251870"/>
    </source>
</evidence>
<keyword evidence="3" id="KW-1185">Reference proteome</keyword>
<dbReference type="Proteomes" id="UP001251870">
    <property type="component" value="Unassembled WGS sequence"/>
</dbReference>
<feature type="non-terminal residue" evidence="2">
    <location>
        <position position="76"/>
    </location>
</feature>
<dbReference type="EMBL" id="JAVKGR010000009">
    <property type="protein sequence ID" value="MDR8019626.1"/>
    <property type="molecule type" value="Genomic_DNA"/>
</dbReference>
<protein>
    <recommendedName>
        <fullName evidence="4">M23 family peptidase</fullName>
    </recommendedName>
</protein>
<evidence type="ECO:0008006" key="4">
    <source>
        <dbReference type="Google" id="ProtNLM"/>
    </source>
</evidence>